<evidence type="ECO:0000313" key="7">
    <source>
        <dbReference type="Proteomes" id="UP000249794"/>
    </source>
</evidence>
<dbReference type="SMART" id="SM00558">
    <property type="entry name" value="JmjC"/>
    <property type="match status" value="1"/>
</dbReference>
<dbReference type="EMBL" id="QBMP01000060">
    <property type="protein sequence ID" value="PZO56947.1"/>
    <property type="molecule type" value="Genomic_DNA"/>
</dbReference>
<feature type="domain" description="JmjC" evidence="5">
    <location>
        <begin position="167"/>
        <end position="323"/>
    </location>
</feature>
<accession>A0A2W4XLH0</accession>
<gene>
    <name evidence="6" type="ORF">DCF15_07850</name>
</gene>
<keyword evidence="3" id="KW-0560">Oxidoreductase</keyword>
<dbReference type="SUPFAM" id="SSF51197">
    <property type="entry name" value="Clavaminate synthase-like"/>
    <property type="match status" value="1"/>
</dbReference>
<keyword evidence="2" id="KW-0479">Metal-binding</keyword>
<evidence type="ECO:0000256" key="2">
    <source>
        <dbReference type="ARBA" id="ARBA00022723"/>
    </source>
</evidence>
<dbReference type="InterPro" id="IPR041667">
    <property type="entry name" value="Cupin_8"/>
</dbReference>
<dbReference type="GO" id="GO:0046872">
    <property type="term" value="F:metal ion binding"/>
    <property type="evidence" value="ECO:0007669"/>
    <property type="project" value="UniProtKB-KW"/>
</dbReference>
<dbReference type="AlphaFoldDB" id="A0A2W4XLH0"/>
<evidence type="ECO:0000259" key="5">
    <source>
        <dbReference type="PROSITE" id="PS51184"/>
    </source>
</evidence>
<proteinExistence type="predicted"/>
<comment type="cofactor">
    <cofactor evidence="1">
        <name>Fe(2+)</name>
        <dbReference type="ChEBI" id="CHEBI:29033"/>
    </cofactor>
</comment>
<evidence type="ECO:0000313" key="6">
    <source>
        <dbReference type="EMBL" id="PZO56947.1"/>
    </source>
</evidence>
<comment type="caution">
    <text evidence="6">The sequence shown here is derived from an EMBL/GenBank/DDBJ whole genome shotgun (WGS) entry which is preliminary data.</text>
</comment>
<name>A0A2W4XLH0_9CYAN</name>
<sequence length="355" mass="40770">MKISSQQEMVKGLEPHPGRRLQMDFSWVMLVRHLTQNPKALEQFYHARIAPQVMACTSTSVPLTTQAPPVVTTRPIPRLRAEEVSPADFKELFKYPFPVVIENFAGESYAVKHWSPEYFRDKYGDIQVPFFKGKEYWNIEQGSMAELIDDILAGGKERKYVNNIADIFHTIPELQAALPIDKFAAFMGDRKHNKTQIFLGGTATGTGLHCANKFNLFVMIYGQKRWTFVHPKHSPWLYPTSQKNFQFVHAPISATYQYDPERYPLIGSVPRYTTVLNPGDVLVNPPWWWHAVENLSASSIGVATRWMTDWESVDGWKTNPLFSALEKLSPHYWKFAIKYYLLGIARRDSDGSLSH</sequence>
<reference evidence="7" key="1">
    <citation type="submission" date="2018-04" db="EMBL/GenBank/DDBJ databases">
        <authorList>
            <person name="Cornet L."/>
        </authorList>
    </citation>
    <scope>NUCLEOTIDE SEQUENCE [LARGE SCALE GENOMIC DNA]</scope>
</reference>
<evidence type="ECO:0000256" key="4">
    <source>
        <dbReference type="ARBA" id="ARBA00023004"/>
    </source>
</evidence>
<evidence type="ECO:0000256" key="3">
    <source>
        <dbReference type="ARBA" id="ARBA00023002"/>
    </source>
</evidence>
<keyword evidence="4" id="KW-0408">Iron</keyword>
<dbReference type="PANTHER" id="PTHR12461:SF106">
    <property type="entry name" value="BIFUNCTIONAL PEPTIDASE AND ARGINYL-HYDROXYLASE JMJD5"/>
    <property type="match status" value="1"/>
</dbReference>
<dbReference type="PANTHER" id="PTHR12461">
    <property type="entry name" value="HYPOXIA-INDUCIBLE FACTOR 1 ALPHA INHIBITOR-RELATED"/>
    <property type="match status" value="1"/>
</dbReference>
<dbReference type="Pfam" id="PF13621">
    <property type="entry name" value="Cupin_8"/>
    <property type="match status" value="1"/>
</dbReference>
<protein>
    <recommendedName>
        <fullName evidence="5">JmjC domain-containing protein</fullName>
    </recommendedName>
</protein>
<dbReference type="Proteomes" id="UP000249794">
    <property type="component" value="Unassembled WGS sequence"/>
</dbReference>
<organism evidence="6 7">
    <name type="scientific">Phormidesmis priestleyi</name>
    <dbReference type="NCBI Taxonomy" id="268141"/>
    <lineage>
        <taxon>Bacteria</taxon>
        <taxon>Bacillati</taxon>
        <taxon>Cyanobacteriota</taxon>
        <taxon>Cyanophyceae</taxon>
        <taxon>Leptolyngbyales</taxon>
        <taxon>Leptolyngbyaceae</taxon>
        <taxon>Phormidesmis</taxon>
    </lineage>
</organism>
<evidence type="ECO:0000256" key="1">
    <source>
        <dbReference type="ARBA" id="ARBA00001954"/>
    </source>
</evidence>
<reference evidence="6 7" key="2">
    <citation type="submission" date="2018-06" db="EMBL/GenBank/DDBJ databases">
        <title>Metagenomic assembly of (sub)arctic Cyanobacteria and their associated microbiome from non-axenic cultures.</title>
        <authorList>
            <person name="Baurain D."/>
        </authorList>
    </citation>
    <scope>NUCLEOTIDE SEQUENCE [LARGE SCALE GENOMIC DNA]</scope>
    <source>
        <strain evidence="6">ULC027bin1</strain>
    </source>
</reference>
<dbReference type="Gene3D" id="2.60.120.650">
    <property type="entry name" value="Cupin"/>
    <property type="match status" value="1"/>
</dbReference>
<dbReference type="InterPro" id="IPR003347">
    <property type="entry name" value="JmjC_dom"/>
</dbReference>
<dbReference type="PROSITE" id="PS51184">
    <property type="entry name" value="JMJC"/>
    <property type="match status" value="1"/>
</dbReference>
<dbReference type="GO" id="GO:0016491">
    <property type="term" value="F:oxidoreductase activity"/>
    <property type="evidence" value="ECO:0007669"/>
    <property type="project" value="UniProtKB-KW"/>
</dbReference>